<dbReference type="PIRSF" id="PIRSF006305">
    <property type="entry name" value="Maf"/>
    <property type="match status" value="1"/>
</dbReference>
<dbReference type="HAMAP" id="MF_00528">
    <property type="entry name" value="Maf"/>
    <property type="match status" value="1"/>
</dbReference>
<dbReference type="SUPFAM" id="SSF52972">
    <property type="entry name" value="ITPase-like"/>
    <property type="match status" value="1"/>
</dbReference>
<dbReference type="InterPro" id="IPR003697">
    <property type="entry name" value="Maf-like"/>
</dbReference>
<comment type="caution">
    <text evidence="5">The sequence shown here is derived from an EMBL/GenBank/DDBJ whole genome shotgun (WGS) entry which is preliminary data.</text>
</comment>
<dbReference type="CDD" id="cd00555">
    <property type="entry name" value="Maf"/>
    <property type="match status" value="1"/>
</dbReference>
<dbReference type="NCBIfam" id="TIGR00172">
    <property type="entry name" value="maf"/>
    <property type="match status" value="1"/>
</dbReference>
<dbReference type="Pfam" id="PF02545">
    <property type="entry name" value="Maf"/>
    <property type="match status" value="1"/>
</dbReference>
<comment type="subcellular location">
    <subcellularLocation>
        <location evidence="4">Cytoplasm</location>
    </subcellularLocation>
</comment>
<gene>
    <name evidence="5" type="ORF">V0U35_01695</name>
</gene>
<keyword evidence="3 4" id="KW-0546">Nucleotide metabolism</keyword>
<comment type="catalytic activity">
    <reaction evidence="4">
        <text>a 2'-deoxyribonucleoside 5'-triphosphate + H2O = a 2'-deoxyribonucleoside 5'-phosphate + diphosphate + H(+)</text>
        <dbReference type="Rhea" id="RHEA:44644"/>
        <dbReference type="ChEBI" id="CHEBI:15377"/>
        <dbReference type="ChEBI" id="CHEBI:15378"/>
        <dbReference type="ChEBI" id="CHEBI:33019"/>
        <dbReference type="ChEBI" id="CHEBI:61560"/>
        <dbReference type="ChEBI" id="CHEBI:65317"/>
        <dbReference type="EC" id="3.6.1.9"/>
    </reaction>
</comment>
<sequence>MSAHPFILASGSQIRQSLLRNAGVDFTVAVSRVDEAAIKARHAGTGPDELALILAEAKAKAVSANHPGALVLGADQILSLDGVMYDKAENRADARNRLADLRGKTHGLHGGLAALRDGQTVWTHSETSLLTVRAFSDAFLESYLDQAGDELTASVGSYAYEGLGAQLFEEIKGDYFAILGLPLLPVLAMLREEGVLAS</sequence>
<evidence type="ECO:0000256" key="4">
    <source>
        <dbReference type="HAMAP-Rule" id="MF_00528"/>
    </source>
</evidence>
<evidence type="ECO:0000256" key="1">
    <source>
        <dbReference type="ARBA" id="ARBA00001968"/>
    </source>
</evidence>
<feature type="active site" description="Proton acceptor" evidence="4">
    <location>
        <position position="75"/>
    </location>
</feature>
<comment type="cofactor">
    <cofactor evidence="1 4">
        <name>a divalent metal cation</name>
        <dbReference type="ChEBI" id="CHEBI:60240"/>
    </cofactor>
</comment>
<protein>
    <recommendedName>
        <fullName evidence="4">Nucleoside triphosphate pyrophosphatase</fullName>
        <ecNumber evidence="4">3.6.1.9</ecNumber>
    </recommendedName>
    <alternativeName>
        <fullName evidence="4">Nucleotide pyrophosphatase</fullName>
        <shortName evidence="4">Nucleotide PPase</shortName>
    </alternativeName>
</protein>
<keyword evidence="4" id="KW-0963">Cytoplasm</keyword>
<evidence type="ECO:0000256" key="2">
    <source>
        <dbReference type="ARBA" id="ARBA00022801"/>
    </source>
</evidence>
<dbReference type="Proteomes" id="UP001310692">
    <property type="component" value="Unassembled WGS sequence"/>
</dbReference>
<dbReference type="Gene3D" id="3.90.950.10">
    <property type="match status" value="1"/>
</dbReference>
<name>A0ABU7LUY6_9PROT</name>
<accession>A0ABU7LUY6</accession>
<keyword evidence="2 4" id="KW-0378">Hydrolase</keyword>
<comment type="similarity">
    <text evidence="4">Belongs to the Maf family.</text>
</comment>
<reference evidence="5 6" key="1">
    <citation type="submission" date="2024-01" db="EMBL/GenBank/DDBJ databases">
        <title>Hyphobacterium bacterium isolated from marine sediment.</title>
        <authorList>
            <person name="Zhao S."/>
        </authorList>
    </citation>
    <scope>NUCLEOTIDE SEQUENCE [LARGE SCALE GENOMIC DNA]</scope>
    <source>
        <strain evidence="5 6">Y60-23</strain>
    </source>
</reference>
<proteinExistence type="inferred from homology"/>
<organism evidence="5 6">
    <name type="scientific">Hyphobacterium marinum</name>
    <dbReference type="NCBI Taxonomy" id="3116574"/>
    <lineage>
        <taxon>Bacteria</taxon>
        <taxon>Pseudomonadati</taxon>
        <taxon>Pseudomonadota</taxon>
        <taxon>Alphaproteobacteria</taxon>
        <taxon>Maricaulales</taxon>
        <taxon>Maricaulaceae</taxon>
        <taxon>Hyphobacterium</taxon>
    </lineage>
</organism>
<dbReference type="EC" id="3.6.1.9" evidence="4"/>
<evidence type="ECO:0000313" key="6">
    <source>
        <dbReference type="Proteomes" id="UP001310692"/>
    </source>
</evidence>
<dbReference type="RefSeq" id="WP_330194913.1">
    <property type="nucleotide sequence ID" value="NZ_JAZDRO010000001.1"/>
</dbReference>
<evidence type="ECO:0000256" key="3">
    <source>
        <dbReference type="ARBA" id="ARBA00023080"/>
    </source>
</evidence>
<dbReference type="PANTHER" id="PTHR43213:SF5">
    <property type="entry name" value="BIFUNCTIONAL DTTP_UTP PYROPHOSPHATASE_METHYLTRANSFERASE PROTEIN-RELATED"/>
    <property type="match status" value="1"/>
</dbReference>
<evidence type="ECO:0000313" key="5">
    <source>
        <dbReference type="EMBL" id="MEE2565377.1"/>
    </source>
</evidence>
<dbReference type="PANTHER" id="PTHR43213">
    <property type="entry name" value="BIFUNCTIONAL DTTP/UTP PYROPHOSPHATASE/METHYLTRANSFERASE PROTEIN-RELATED"/>
    <property type="match status" value="1"/>
</dbReference>
<comment type="catalytic activity">
    <reaction evidence="4">
        <text>a ribonucleoside 5'-triphosphate + H2O = a ribonucleoside 5'-phosphate + diphosphate + H(+)</text>
        <dbReference type="Rhea" id="RHEA:23996"/>
        <dbReference type="ChEBI" id="CHEBI:15377"/>
        <dbReference type="ChEBI" id="CHEBI:15378"/>
        <dbReference type="ChEBI" id="CHEBI:33019"/>
        <dbReference type="ChEBI" id="CHEBI:58043"/>
        <dbReference type="ChEBI" id="CHEBI:61557"/>
        <dbReference type="EC" id="3.6.1.9"/>
    </reaction>
</comment>
<keyword evidence="6" id="KW-1185">Reference proteome</keyword>
<comment type="function">
    <text evidence="4">Nucleoside triphosphate pyrophosphatase. May have a dual role in cell division arrest and in preventing the incorporation of modified nucleotides into cellular nucleic acids.</text>
</comment>
<dbReference type="InterPro" id="IPR029001">
    <property type="entry name" value="ITPase-like_fam"/>
</dbReference>
<dbReference type="EMBL" id="JAZDRO010000001">
    <property type="protein sequence ID" value="MEE2565377.1"/>
    <property type="molecule type" value="Genomic_DNA"/>
</dbReference>
<comment type="caution">
    <text evidence="4">Lacks conserved residue(s) required for the propagation of feature annotation.</text>
</comment>